<reference evidence="1 2" key="1">
    <citation type="submission" date="2019-09" db="EMBL/GenBank/DDBJ databases">
        <title>Hydrogenophaga aromatica sp. nov., isolated from a para-xylene-degrading enrichment culture.</title>
        <authorList>
            <person name="Tancsics A."/>
            <person name="Banerjee S."/>
        </authorList>
    </citation>
    <scope>NUCLEOTIDE SEQUENCE [LARGE SCALE GENOMIC DNA]</scope>
    <source>
        <strain evidence="1 2">D2P1</strain>
    </source>
</reference>
<dbReference type="EMBL" id="VYGV01000004">
    <property type="protein sequence ID" value="NWF44246.1"/>
    <property type="molecule type" value="Genomic_DNA"/>
</dbReference>
<protein>
    <submittedName>
        <fullName evidence="1">DUF1643 domain-containing protein</fullName>
    </submittedName>
</protein>
<sequence length="184" mass="20278">MNVMHAQSTMVRSANVSPCGQYLWSFSRTWDGRPRLLVVMFNPPTADHATDDPTILQLCAIASHNGFGGIVVVHGIPLCSRYLGDAIEMTRHAITGRKKDARMLQQNLEVIAAEVRRSGAVLIAWGALARKCPEWFEQVLDTIRSSLPDCATLYCVEKTATGYPMHPMAKGIKSVPKTAALQVW</sequence>
<organism evidence="1 2">
    <name type="scientific">Hydrogenophaga aromaticivorans</name>
    <dbReference type="NCBI Taxonomy" id="2610898"/>
    <lineage>
        <taxon>Bacteria</taxon>
        <taxon>Pseudomonadati</taxon>
        <taxon>Pseudomonadota</taxon>
        <taxon>Betaproteobacteria</taxon>
        <taxon>Burkholderiales</taxon>
        <taxon>Comamonadaceae</taxon>
        <taxon>Hydrogenophaga</taxon>
    </lineage>
</organism>
<dbReference type="RefSeq" id="WP_343066967.1">
    <property type="nucleotide sequence ID" value="NZ_VYGV01000004.1"/>
</dbReference>
<keyword evidence="2" id="KW-1185">Reference proteome</keyword>
<name>A0A7Y8GTN3_9BURK</name>
<dbReference type="Proteomes" id="UP000545507">
    <property type="component" value="Unassembled WGS sequence"/>
</dbReference>
<dbReference type="AlphaFoldDB" id="A0A7Y8GTN3"/>
<accession>A0A7Y8GTN3</accession>
<evidence type="ECO:0000313" key="1">
    <source>
        <dbReference type="EMBL" id="NWF44246.1"/>
    </source>
</evidence>
<evidence type="ECO:0000313" key="2">
    <source>
        <dbReference type="Proteomes" id="UP000545507"/>
    </source>
</evidence>
<gene>
    <name evidence="1" type="ORF">F3K02_03115</name>
</gene>
<comment type="caution">
    <text evidence="1">The sequence shown here is derived from an EMBL/GenBank/DDBJ whole genome shotgun (WGS) entry which is preliminary data.</text>
</comment>
<dbReference type="InterPro" id="IPR012441">
    <property type="entry name" value="DUF1643"/>
</dbReference>
<proteinExistence type="predicted"/>
<dbReference type="Pfam" id="PF07799">
    <property type="entry name" value="DUF1643"/>
    <property type="match status" value="1"/>
</dbReference>